<feature type="compositionally biased region" description="Basic and acidic residues" evidence="1">
    <location>
        <begin position="732"/>
        <end position="742"/>
    </location>
</feature>
<feature type="region of interest" description="Disordered" evidence="1">
    <location>
        <begin position="96"/>
        <end position="156"/>
    </location>
</feature>
<feature type="compositionally biased region" description="Polar residues" evidence="1">
    <location>
        <begin position="629"/>
        <end position="644"/>
    </location>
</feature>
<keyword evidence="3" id="KW-1185">Reference proteome</keyword>
<proteinExistence type="predicted"/>
<evidence type="ECO:0000313" key="2">
    <source>
        <dbReference type="EMBL" id="KAE9978928.1"/>
    </source>
</evidence>
<feature type="region of interest" description="Disordered" evidence="1">
    <location>
        <begin position="700"/>
        <end position="753"/>
    </location>
</feature>
<accession>A0A8H3V0E6</accession>
<feature type="compositionally biased region" description="Polar residues" evidence="1">
    <location>
        <begin position="700"/>
        <end position="712"/>
    </location>
</feature>
<feature type="region of interest" description="Disordered" evidence="1">
    <location>
        <begin position="606"/>
        <end position="674"/>
    </location>
</feature>
<evidence type="ECO:0000313" key="3">
    <source>
        <dbReference type="Proteomes" id="UP000490939"/>
    </source>
</evidence>
<feature type="region of interest" description="Disordered" evidence="1">
    <location>
        <begin position="779"/>
        <end position="802"/>
    </location>
</feature>
<dbReference type="AlphaFoldDB" id="A0A8H3V0E6"/>
<feature type="compositionally biased region" description="Pro residues" evidence="1">
    <location>
        <begin position="391"/>
        <end position="402"/>
    </location>
</feature>
<protein>
    <submittedName>
        <fullName evidence="2">Uncharacterized protein</fullName>
    </submittedName>
</protein>
<feature type="compositionally biased region" description="Basic and acidic residues" evidence="1">
    <location>
        <begin position="380"/>
        <end position="389"/>
    </location>
</feature>
<feature type="region of interest" description="Disordered" evidence="1">
    <location>
        <begin position="373"/>
        <end position="402"/>
    </location>
</feature>
<evidence type="ECO:0000256" key="1">
    <source>
        <dbReference type="SAM" id="MobiDB-lite"/>
    </source>
</evidence>
<feature type="compositionally biased region" description="Acidic residues" evidence="1">
    <location>
        <begin position="609"/>
        <end position="626"/>
    </location>
</feature>
<gene>
    <name evidence="2" type="ORF">EG327_007203</name>
</gene>
<feature type="region of interest" description="Disordered" evidence="1">
    <location>
        <begin position="62"/>
        <end position="83"/>
    </location>
</feature>
<dbReference type="Proteomes" id="UP000490939">
    <property type="component" value="Unassembled WGS sequence"/>
</dbReference>
<comment type="caution">
    <text evidence="2">The sequence shown here is derived from an EMBL/GenBank/DDBJ whole genome shotgun (WGS) entry which is preliminary data.</text>
</comment>
<organism evidence="2 3">
    <name type="scientific">Venturia inaequalis</name>
    <name type="common">Apple scab fungus</name>
    <dbReference type="NCBI Taxonomy" id="5025"/>
    <lineage>
        <taxon>Eukaryota</taxon>
        <taxon>Fungi</taxon>
        <taxon>Dikarya</taxon>
        <taxon>Ascomycota</taxon>
        <taxon>Pezizomycotina</taxon>
        <taxon>Dothideomycetes</taxon>
        <taxon>Pleosporomycetidae</taxon>
        <taxon>Venturiales</taxon>
        <taxon>Venturiaceae</taxon>
        <taxon>Venturia</taxon>
    </lineage>
</organism>
<reference evidence="2 3" key="1">
    <citation type="submission" date="2019-07" db="EMBL/GenBank/DDBJ databases">
        <title>Venturia inaequalis Genome Resource.</title>
        <authorList>
            <person name="Lichtner F.J."/>
        </authorList>
    </citation>
    <scope>NUCLEOTIDE SEQUENCE [LARGE SCALE GENOMIC DNA]</scope>
    <source>
        <strain evidence="2 3">DMI_063113</strain>
    </source>
</reference>
<feature type="compositionally biased region" description="Basic and acidic residues" evidence="1">
    <location>
        <begin position="296"/>
        <end position="306"/>
    </location>
</feature>
<feature type="region of interest" description="Disordered" evidence="1">
    <location>
        <begin position="279"/>
        <end position="323"/>
    </location>
</feature>
<feature type="compositionally biased region" description="Polar residues" evidence="1">
    <location>
        <begin position="652"/>
        <end position="663"/>
    </location>
</feature>
<dbReference type="EMBL" id="WNWR01000428">
    <property type="protein sequence ID" value="KAE9978928.1"/>
    <property type="molecule type" value="Genomic_DNA"/>
</dbReference>
<feature type="region of interest" description="Disordered" evidence="1">
    <location>
        <begin position="578"/>
        <end position="597"/>
    </location>
</feature>
<name>A0A8H3V0E6_VENIN</name>
<feature type="compositionally biased region" description="Polar residues" evidence="1">
    <location>
        <begin position="62"/>
        <end position="72"/>
    </location>
</feature>
<sequence>MNWTGGRLQRHSKNKAKSTDLARQKQYFAAVRQRLQNGETVQGAPPFRPSFLIRDRLTLANGTTPFGQASQRHTGHSKGKQRVLDDYSSTAPLAQRLSSMQKKPPSSHHRHSAQTNHPQVSYEAASEDEPSPRTRGDAASSSSQNSATRKRGRSRLEEEDLLELSRKKLLLQHDWIGLPHSRPVQISFTSRQEKERIGKRRRIDSGIEQRQKMFGKMKQVDNDYAHPRFISGALGVAPESISVRIGHHALSTQVSVAPQDPVRLRESVEQIRQSSESMLFDVEQRRLSQPQGSGLTERRVEQDPRSRVGMNHTQEQEVSGSHALPVCISDDTDISEDSASALDEDMGESESTNETADAAIEEGLGVQQLLDRLNGQDSGDDQHDDDHGHSPIPPVREYQPPPAPFRLVFESSSNHNGVLPSDSPWESIPRDDTLGAFVDHADRNSSPSDTGEADPKMPNFVNVHTTQARQPSFQEIDEVRPLGKDIQDADAPWRQLFSIPSSNSAFAIDELDTDNVSSGHDSFHSINASLATTRDAEFKTLRPAQSLFEAESSASIHNSPSASFRMITRLEVQPQRETNTIEAHIAQPRRITEKKQSNHNEYWRKFVFGDEDEDNDEDEDEDEDDDKTTAAQPTTSAWPSSSPKQNHRSAKPNLTSKSSMETHTSTRDASPAFRPRAVPSIWEYHSSKAHASTTAALSMKNNVSNPSDSSAETDGPVKSKARGRSGNSHRVGNKEMAHDPSPDLRQQNAGAAQGRSVVMFERLDRFGAGDVSRIGKGVCDGKGKAVAVTGGRGRGGSKPEDRVVCAGDAREERSGRFVQSEKARKWEDRACL</sequence>
<feature type="region of interest" description="Disordered" evidence="1">
    <location>
        <begin position="1"/>
        <end position="22"/>
    </location>
</feature>